<dbReference type="InterPro" id="IPR011989">
    <property type="entry name" value="ARM-like"/>
</dbReference>
<dbReference type="InterPro" id="IPR016024">
    <property type="entry name" value="ARM-type_fold"/>
</dbReference>
<feature type="region of interest" description="Disordered" evidence="2">
    <location>
        <begin position="1066"/>
        <end position="1088"/>
    </location>
</feature>
<evidence type="ECO:0000259" key="3">
    <source>
        <dbReference type="PROSITE" id="PS50017"/>
    </source>
</evidence>
<keyword evidence="5" id="KW-1185">Reference proteome</keyword>
<dbReference type="InterPro" id="IPR000488">
    <property type="entry name" value="Death_dom"/>
</dbReference>
<feature type="compositionally biased region" description="Basic and acidic residues" evidence="2">
    <location>
        <begin position="1072"/>
        <end position="1086"/>
    </location>
</feature>
<evidence type="ECO:0000259" key="4">
    <source>
        <dbReference type="PROSITE" id="PS50033"/>
    </source>
</evidence>
<sequence>MADGLQPLLEKEDADWRRIYDVIAKRTVRWKFNIDIAKRLLDKWKDTYETFKEDAKKNGNQVKHIEGSIGLFTTQLAPLPSVKKKINRKMLDIVVMFLKNPKWQLTNSVRLLASSIIWQGLENRLMELLSAYDKWMKENDEFFRNPPTTDIIDEILEGTCREINSCKTWSKYSNILSRILSYAASQPLERENGYQENGYGATVSVILQNYLNTSDSQLDSDVCAKFVPHMLKLLNSASSDIFKLDILAAILKIANRQPEVIAPHLSAMIDWYLGNEDAELPAFIQIIQSTYPCNEEAVLEKLDPLVERAKEADDNYISYLLVLLEDVARHHPDRVKRYNALILESLETSDAMTVNSLKVLVVLSSNSPVEYVHLLDTLIQLTEKSNGQICHESNRVLANITINNETANRVLWNLFRTLETAQNEFYLPTLVLVKRVGENYKTELEKYENKIRIIARNTIAGVPELSQTILTIIDQTRVQKQSNNEYAAVDSHNGNENPRNEGIVSGTVSGHVTDKFEVNGSKVGGIDGYLQLCGWALLLSYAKVKIRVQDQDKIISEQEQRVVKQNLKIKDLERKLEEQGQKIAELSTTDISDWFPVVAKVMDPRANNDWRYMAIRLGYSFDDVQKWGASSHPAMEVLNDLYQRYDTQNDLQTTLALLASLRELYRHDAIEIIENALESVVGQVIQHQLKTIQTLPKVYIAHSTDDKDKAEMISRHIEMAGVKCSLKSYYGDDEDRGNEGENSDMYAAKLVLIVCTQKSLQKDIFSQAVKIATLLNKPVVFVLIESFTWSQDSNYSSYVRLPLFEFSNSQMKGDQSLWRSKVFTELLGEVIFYVSPDFNEATKDYRDWMIALNDIPVRNLTDLSSSSSESMQSATDIPPVLISYQWSMQHEAKQIYARLTKAGFSCWLDIFHLGGSECIYNKIEKLISGFKVVVMCVSRNFLSSKACRQLGNLVKVLQVPILPIQLEDISWPEEDALATLIQMNRCIDFTEEFGSSTNINDDRFGELLTRLREENFHKGDPSSPAVSRKAKTLARVNKSFTYVQKTVERKRMSLTGQSQIPAEMLPRRSRSHERFESVRNTPEAKRKSPYISRYTPLPNISSNGTTPLERLSVNHEVDEHTHRDLNSEDKDSLLLNIKLPNGTRLRRYFRQTDTLEQLLSYTESHAHAGITRLEITLWKS</sequence>
<feature type="coiled-coil region" evidence="1">
    <location>
        <begin position="555"/>
        <end position="589"/>
    </location>
</feature>
<name>A0ABM0GVV8_SACKO</name>
<evidence type="ECO:0000256" key="2">
    <source>
        <dbReference type="SAM" id="MobiDB-lite"/>
    </source>
</evidence>
<organism evidence="5 6">
    <name type="scientific">Saccoglossus kowalevskii</name>
    <name type="common">Acorn worm</name>
    <dbReference type="NCBI Taxonomy" id="10224"/>
    <lineage>
        <taxon>Eukaryota</taxon>
        <taxon>Metazoa</taxon>
        <taxon>Hemichordata</taxon>
        <taxon>Enteropneusta</taxon>
        <taxon>Harrimaniidae</taxon>
        <taxon>Saccoglossus</taxon>
    </lineage>
</organism>
<reference evidence="6" key="1">
    <citation type="submission" date="2025-08" db="UniProtKB">
        <authorList>
            <consortium name="RefSeq"/>
        </authorList>
    </citation>
    <scope>IDENTIFICATION</scope>
    <source>
        <tissue evidence="6">Testes</tissue>
    </source>
</reference>
<protein>
    <submittedName>
        <fullName evidence="6">Uncharacterized protein LOC100375778</fullName>
    </submittedName>
</protein>
<dbReference type="Gene3D" id="1.25.10.10">
    <property type="entry name" value="Leucine-rich Repeat Variant"/>
    <property type="match status" value="1"/>
</dbReference>
<dbReference type="PANTHER" id="PTHR47508:SF1">
    <property type="entry name" value="NON-SPECIFIC SERINE_THREONINE PROTEIN KINASE"/>
    <property type="match status" value="1"/>
</dbReference>
<dbReference type="Proteomes" id="UP000694865">
    <property type="component" value="Unplaced"/>
</dbReference>
<evidence type="ECO:0000313" key="6">
    <source>
        <dbReference type="RefSeq" id="XP_002738472.1"/>
    </source>
</evidence>
<dbReference type="Gene3D" id="3.40.50.10140">
    <property type="entry name" value="Toll/interleukin-1 receptor homology (TIR) domain"/>
    <property type="match status" value="1"/>
</dbReference>
<dbReference type="InterPro" id="IPR000157">
    <property type="entry name" value="TIR_dom"/>
</dbReference>
<keyword evidence="1" id="KW-0175">Coiled coil</keyword>
<evidence type="ECO:0000256" key="1">
    <source>
        <dbReference type="SAM" id="Coils"/>
    </source>
</evidence>
<dbReference type="PROSITE" id="PS50033">
    <property type="entry name" value="UBX"/>
    <property type="match status" value="1"/>
</dbReference>
<dbReference type="GeneID" id="100375778"/>
<dbReference type="Pfam" id="PF00789">
    <property type="entry name" value="UBX"/>
    <property type="match status" value="1"/>
</dbReference>
<dbReference type="InterPro" id="IPR001012">
    <property type="entry name" value="UBX_dom"/>
</dbReference>
<dbReference type="Gene3D" id="1.10.533.10">
    <property type="entry name" value="Death Domain, Fas"/>
    <property type="match status" value="1"/>
</dbReference>
<evidence type="ECO:0000313" key="5">
    <source>
        <dbReference type="Proteomes" id="UP000694865"/>
    </source>
</evidence>
<dbReference type="PANTHER" id="PTHR47508">
    <property type="entry name" value="SAM DOMAIN-CONTAINING PROTEIN-RELATED"/>
    <property type="match status" value="1"/>
</dbReference>
<dbReference type="InterPro" id="IPR011029">
    <property type="entry name" value="DEATH-like_dom_sf"/>
</dbReference>
<feature type="domain" description="Death" evidence="3">
    <location>
        <begin position="609"/>
        <end position="677"/>
    </location>
</feature>
<dbReference type="SUPFAM" id="SSF48371">
    <property type="entry name" value="ARM repeat"/>
    <property type="match status" value="1"/>
</dbReference>
<gene>
    <name evidence="6" type="primary">LOC100375778</name>
</gene>
<dbReference type="RefSeq" id="XP_002738472.1">
    <property type="nucleotide sequence ID" value="XM_002738426.2"/>
</dbReference>
<feature type="domain" description="UBX" evidence="4">
    <location>
        <begin position="1128"/>
        <end position="1180"/>
    </location>
</feature>
<dbReference type="SUPFAM" id="SSF54236">
    <property type="entry name" value="Ubiquitin-like"/>
    <property type="match status" value="1"/>
</dbReference>
<dbReference type="PROSITE" id="PS50017">
    <property type="entry name" value="DEATH_DOMAIN"/>
    <property type="match status" value="1"/>
</dbReference>
<dbReference type="Pfam" id="PF13676">
    <property type="entry name" value="TIR_2"/>
    <property type="match status" value="1"/>
</dbReference>
<proteinExistence type="predicted"/>
<dbReference type="InterPro" id="IPR035897">
    <property type="entry name" value="Toll_tir_struct_dom_sf"/>
</dbReference>
<dbReference type="SUPFAM" id="SSF52200">
    <property type="entry name" value="Toll/Interleukin receptor TIR domain"/>
    <property type="match status" value="1"/>
</dbReference>
<accession>A0ABM0GVV8</accession>
<dbReference type="Gene3D" id="3.10.20.90">
    <property type="entry name" value="Phosphatidylinositol 3-kinase Catalytic Subunit, Chain A, domain 1"/>
    <property type="match status" value="1"/>
</dbReference>
<dbReference type="InterPro" id="IPR029071">
    <property type="entry name" value="Ubiquitin-like_domsf"/>
</dbReference>